<sequence>MPLPKPKTPLNNACSVIFNNTLYTYSADAFQSLRLVPGAKWKVLPQGEKVTGAACVGSTTGTASTSAFFVVGGVGGTDEYQGLQKFTYETGQWESVKLLDKVTHQRVGHSAVYLNSTDSILVYAGNQDGSNGPSTSTFTIGASAPHEVRSYDTSGPPSVNPILLSWSPSEAALIGGSTWNAQVMLFNAADKKWVDSGASLAAPLPKDTSAIQAVLMTGDDGSKNLLTFDMSESPNMVRRTVLFKGPGVPVPKAAPVRRRASKRSEHGLSSKEKRAGEPLTINNWPTYNSTSAPKVTRSNFALAQDSDGMVVIAGGTAADDVLCMFDARDNSWEDAESKLSQVRLLSTESSTISSSTSSRTATSTKLSSTSTSSPSTTSLTASATNPTVATQTPTEAAAVAVPDGSDPQLNTILGAVLGSIFGAAILLVLAYVCIRRRKRQGHVESGHVSRASGRPPSEKDSVGFAKESLAFGQGPPGVFRGHQQQGSQSSFSSMAILMGRAGEKSAPTGLGRKSSNESRRDSSDSTFKAFKSTISKPMAQPTPPPAAARPPPPSQQTRDEKGVAFATRTVDAKPRTLTAGAADKQGNTRRSSGWNRYWSGCSALNLLGFGNGNNNNNNNNINPNNVAAHNSRRTTLASDRSSNYSNPHRMTQDSATVPPLFPASAEPRMSFSRVNAHSPTIAVYNDKLNQGMSGRIETQRPVSAVSDMSASAYSSGIPESVQDAWDAAAAGKPWGADRSLNDSSTGVYSTPLAPASQGLKPPSQGPPRRNQPPVRDDMSWLNLGGN</sequence>
<gene>
    <name evidence="1" type="ORF">F5144DRAFT_29377</name>
</gene>
<proteinExistence type="predicted"/>
<evidence type="ECO:0000313" key="2">
    <source>
        <dbReference type="Proteomes" id="UP000724584"/>
    </source>
</evidence>
<reference evidence="1 2" key="1">
    <citation type="journal article" date="2021" name="Nat. Commun.">
        <title>Genetic determinants of endophytism in the Arabidopsis root mycobiome.</title>
        <authorList>
            <person name="Mesny F."/>
            <person name="Miyauchi S."/>
            <person name="Thiergart T."/>
            <person name="Pickel B."/>
            <person name="Atanasova L."/>
            <person name="Karlsson M."/>
            <person name="Huettel B."/>
            <person name="Barry K.W."/>
            <person name="Haridas S."/>
            <person name="Chen C."/>
            <person name="Bauer D."/>
            <person name="Andreopoulos W."/>
            <person name="Pangilinan J."/>
            <person name="LaButti K."/>
            <person name="Riley R."/>
            <person name="Lipzen A."/>
            <person name="Clum A."/>
            <person name="Drula E."/>
            <person name="Henrissat B."/>
            <person name="Kohler A."/>
            <person name="Grigoriev I.V."/>
            <person name="Martin F.M."/>
            <person name="Hacquard S."/>
        </authorList>
    </citation>
    <scope>NUCLEOTIDE SEQUENCE [LARGE SCALE GENOMIC DNA]</scope>
    <source>
        <strain evidence="1 2">MPI-SDFR-AT-0079</strain>
    </source>
</reference>
<evidence type="ECO:0000313" key="1">
    <source>
        <dbReference type="EMBL" id="KAH6649984.1"/>
    </source>
</evidence>
<comment type="caution">
    <text evidence="1">The sequence shown here is derived from an EMBL/GenBank/DDBJ whole genome shotgun (WGS) entry which is preliminary data.</text>
</comment>
<dbReference type="Proteomes" id="UP000724584">
    <property type="component" value="Unassembled WGS sequence"/>
</dbReference>
<dbReference type="EMBL" id="JAGIZQ010000001">
    <property type="protein sequence ID" value="KAH6649984.1"/>
    <property type="molecule type" value="Genomic_DNA"/>
</dbReference>
<organism evidence="1 2">
    <name type="scientific">Chaetomium tenue</name>
    <dbReference type="NCBI Taxonomy" id="1854479"/>
    <lineage>
        <taxon>Eukaryota</taxon>
        <taxon>Fungi</taxon>
        <taxon>Dikarya</taxon>
        <taxon>Ascomycota</taxon>
        <taxon>Pezizomycotina</taxon>
        <taxon>Sordariomycetes</taxon>
        <taxon>Sordariomycetidae</taxon>
        <taxon>Sordariales</taxon>
        <taxon>Chaetomiaceae</taxon>
        <taxon>Chaetomium</taxon>
    </lineage>
</organism>
<name>A0ACB7PL85_9PEZI</name>
<accession>A0ACB7PL85</accession>
<protein>
    <submittedName>
        <fullName evidence="1">Uncharacterized protein</fullName>
    </submittedName>
</protein>
<keyword evidence="2" id="KW-1185">Reference proteome</keyword>